<proteinExistence type="predicted"/>
<comment type="caution">
    <text evidence="2">The sequence shown here is derived from an EMBL/GenBank/DDBJ whole genome shotgun (WGS) entry which is preliminary data.</text>
</comment>
<dbReference type="Proteomes" id="UP001201463">
    <property type="component" value="Unassembled WGS sequence"/>
</dbReference>
<gene>
    <name evidence="2" type="ORF">LXT12_16315</name>
</gene>
<evidence type="ECO:0000256" key="1">
    <source>
        <dbReference type="SAM" id="MobiDB-lite"/>
    </source>
</evidence>
<keyword evidence="3" id="KW-1185">Reference proteome</keyword>
<feature type="compositionally biased region" description="Low complexity" evidence="1">
    <location>
        <begin position="217"/>
        <end position="234"/>
    </location>
</feature>
<evidence type="ECO:0000313" key="3">
    <source>
        <dbReference type="Proteomes" id="UP001201463"/>
    </source>
</evidence>
<evidence type="ECO:0000313" key="2">
    <source>
        <dbReference type="EMBL" id="MCE4538818.1"/>
    </source>
</evidence>
<name>A0ABS8XII4_9BURK</name>
<evidence type="ECO:0008006" key="4">
    <source>
        <dbReference type="Google" id="ProtNLM"/>
    </source>
</evidence>
<sequence length="234" mass="24044">MRVLVIVLVAANALFFAWSRGWLDLVTGIPADGGREPQRLAAQQHPERIQPLAASAAAALSQRSCLELGPLEGDAALAAAQAALKAAGAEAQLHSSEQPGVWVVATIKLADPDFRARKEATYKQMRLAFEPLEGLPAEQPAFVLGRHASAAEAAAEIAALERRGLKGLRVLALKPPVSRHTLVIAQADGLLAGRLKASKDPAFAAGFKACSAPPPSAASTASAASAAGASAASR</sequence>
<organism evidence="2 3">
    <name type="scientific">Pelomonas caseinilytica</name>
    <dbReference type="NCBI Taxonomy" id="2906763"/>
    <lineage>
        <taxon>Bacteria</taxon>
        <taxon>Pseudomonadati</taxon>
        <taxon>Pseudomonadota</taxon>
        <taxon>Betaproteobacteria</taxon>
        <taxon>Burkholderiales</taxon>
        <taxon>Sphaerotilaceae</taxon>
        <taxon>Roseateles</taxon>
    </lineage>
</organism>
<dbReference type="RefSeq" id="WP_233393313.1">
    <property type="nucleotide sequence ID" value="NZ_JAJTWT010000006.1"/>
</dbReference>
<dbReference type="EMBL" id="JAJTWT010000006">
    <property type="protein sequence ID" value="MCE4538818.1"/>
    <property type="molecule type" value="Genomic_DNA"/>
</dbReference>
<reference evidence="2 3" key="1">
    <citation type="submission" date="2021-12" db="EMBL/GenBank/DDBJ databases">
        <title>Genome seq of p7.</title>
        <authorList>
            <person name="Seo T."/>
        </authorList>
    </citation>
    <scope>NUCLEOTIDE SEQUENCE [LARGE SCALE GENOMIC DNA]</scope>
    <source>
        <strain evidence="2 3">P7</strain>
    </source>
</reference>
<feature type="region of interest" description="Disordered" evidence="1">
    <location>
        <begin position="210"/>
        <end position="234"/>
    </location>
</feature>
<accession>A0ABS8XII4</accession>
<protein>
    <recommendedName>
        <fullName evidence="4">SPOR domain-containing protein</fullName>
    </recommendedName>
</protein>